<sequence length="40" mass="4339">MSAKYFAQNAWGNEAGKIFGTATKVQIEGNCAAFFVRTPI</sequence>
<organism evidence="1 2">
    <name type="scientific">Candidatus Cryptobacteroides avistercoris</name>
    <dbReference type="NCBI Taxonomy" id="2840758"/>
    <lineage>
        <taxon>Bacteria</taxon>
        <taxon>Pseudomonadati</taxon>
        <taxon>Bacteroidota</taxon>
        <taxon>Bacteroidia</taxon>
        <taxon>Bacteroidales</taxon>
        <taxon>Candidatus Cryptobacteroides</taxon>
    </lineage>
</organism>
<gene>
    <name evidence="1" type="ORF">IAB76_06200</name>
</gene>
<comment type="caution">
    <text evidence="1">The sequence shown here is derived from an EMBL/GenBank/DDBJ whole genome shotgun (WGS) entry which is preliminary data.</text>
</comment>
<proteinExistence type="predicted"/>
<protein>
    <submittedName>
        <fullName evidence="1">Uncharacterized protein</fullName>
    </submittedName>
</protein>
<dbReference type="EMBL" id="JADILW010000087">
    <property type="protein sequence ID" value="MBO8480682.1"/>
    <property type="molecule type" value="Genomic_DNA"/>
</dbReference>
<dbReference type="AlphaFoldDB" id="A0A9D9IX10"/>
<dbReference type="Proteomes" id="UP000823769">
    <property type="component" value="Unassembled WGS sequence"/>
</dbReference>
<evidence type="ECO:0000313" key="1">
    <source>
        <dbReference type="EMBL" id="MBO8480682.1"/>
    </source>
</evidence>
<name>A0A9D9IX10_9BACT</name>
<accession>A0A9D9IX10</accession>
<evidence type="ECO:0000313" key="2">
    <source>
        <dbReference type="Proteomes" id="UP000823769"/>
    </source>
</evidence>
<reference evidence="1" key="1">
    <citation type="submission" date="2020-10" db="EMBL/GenBank/DDBJ databases">
        <authorList>
            <person name="Gilroy R."/>
        </authorList>
    </citation>
    <scope>NUCLEOTIDE SEQUENCE</scope>
    <source>
        <strain evidence="1">B3-1481</strain>
    </source>
</reference>
<reference evidence="1" key="2">
    <citation type="journal article" date="2021" name="PeerJ">
        <title>Extensive microbial diversity within the chicken gut microbiome revealed by metagenomics and culture.</title>
        <authorList>
            <person name="Gilroy R."/>
            <person name="Ravi A."/>
            <person name="Getino M."/>
            <person name="Pursley I."/>
            <person name="Horton D.L."/>
            <person name="Alikhan N.F."/>
            <person name="Baker D."/>
            <person name="Gharbi K."/>
            <person name="Hall N."/>
            <person name="Watson M."/>
            <person name="Adriaenssens E.M."/>
            <person name="Foster-Nyarko E."/>
            <person name="Jarju S."/>
            <person name="Secka A."/>
            <person name="Antonio M."/>
            <person name="Oren A."/>
            <person name="Chaudhuri R.R."/>
            <person name="La Ragione R."/>
            <person name="Hildebrand F."/>
            <person name="Pallen M.J."/>
        </authorList>
    </citation>
    <scope>NUCLEOTIDE SEQUENCE</scope>
    <source>
        <strain evidence="1">B3-1481</strain>
    </source>
</reference>